<keyword evidence="2" id="KW-0677">Repeat</keyword>
<dbReference type="PANTHER" id="PTHR44129">
    <property type="entry name" value="WD REPEAT-CONTAINING PROTEIN POP1"/>
    <property type="match status" value="1"/>
</dbReference>
<gene>
    <name evidence="7" type="ORF">J2S66_006768</name>
</gene>
<dbReference type="EMBL" id="JAVDSG010000001">
    <property type="protein sequence ID" value="MDR6598384.1"/>
    <property type="molecule type" value="Genomic_DNA"/>
</dbReference>
<feature type="repeat" description="WD" evidence="3">
    <location>
        <begin position="986"/>
        <end position="1019"/>
    </location>
</feature>
<feature type="domain" description="Novel STAND NTPase 1" evidence="6">
    <location>
        <begin position="10"/>
        <end position="381"/>
    </location>
</feature>
<proteinExistence type="predicted"/>
<dbReference type="PRINTS" id="PR00320">
    <property type="entry name" value="GPROTEINBRPT"/>
</dbReference>
<reference evidence="7 8" key="1">
    <citation type="submission" date="2023-07" db="EMBL/GenBank/DDBJ databases">
        <title>Sequencing the genomes of 1000 actinobacteria strains.</title>
        <authorList>
            <person name="Klenk H.-P."/>
        </authorList>
    </citation>
    <scope>NUCLEOTIDE SEQUENCE [LARGE SCALE GENOMIC DNA]</scope>
    <source>
        <strain evidence="7 8">DSM 43749</strain>
    </source>
</reference>
<feature type="repeat" description="WD" evidence="3">
    <location>
        <begin position="614"/>
        <end position="655"/>
    </location>
</feature>
<sequence>MVTELNTRLDLRLREGGIQVVVAPSGAGKSSLLRAGLLPGLDRGSLPGSRKWPKLLFTPTSDPLAAFAEAIARWTGDDPAAAAAELADGRLTILSDALRRPDGDPDARVVVVVDQFEELFTLCSDDQQRHAFIDLLAEIADPAKGPRGLVVVGVRADFYAACVNQPAIRTALQDSPLVVGPMSQPELREVILFPAQAVGLDVEPGLVEVLLRDLGVATEGYEVGRLPLLAHALRGSWQQRHGATLTVQGYRDTGGIEHAIATTAERTYTALDDDGQRVARWIFRRLVKIGDGTEDVRRRGRLAELLDAAGSDHATAAAVVDAFTGARLLTRQQDSVEITHEALLHSWPRLKTWISTDRVGRLTHQDLEESAAAWDRADRDSSLLFRGSRLTTTQAWVDSALPGELSPLGDAFLMACLRARTRDARLRTGLIAVLTALVVVASTAAVLFFQEQREAVRQRDLAVYNRVLAEADQLRGSDVSLSAQLHLVAHRIRPGDETASRLITAANGPLSTPLTGHTDRVTAVRFSPDGRTLVTGGMDETGSTRVWDVANPTRPEALGRSDGELSTAAHSLAYSPDGRTVATGGLIGLVRLWTVADPTRPAVLRERLAEPNGWPGQAGIIVALAFSPDGRFLAAASESGTAQLWNVADPALAQSPSEVLGHGDSVRAVVFSPDGRLLATGGDDATIRLWDVTDYARPALVGTTLRGHAGTVNSLAFSPDGSTLASAGADSTIRLWDVTDTTAVTTLGATPRSHLSTMASSVAAVAFSPDGRTLAGGNSDSTVQLWNIADPARPKHLGSPLRGHVGTVGSVAFSPDGRTLATGSLDQTVRLWNLPGTVLTGASATPYSVAFSPDGRTLATGTGEPGVRLWDLSDPTRPAPLGSPLTDVGEAVVSVVFSPDGRTLATGGGDAAVRLWDVSDPARPTPVGEPLAGHEHSVNSVAFSPDGRTLATGSSDSATLLWDISTPGRPAPTSYPLANDADATRLSGRSDAIFSVAFSPDGRTVATGSSNYTVRVWDVADRARPVPMGPPLTGHTQTVMSVAFSPDGRTVATGGADATVRLWSLADPTRPAPLGSPLTGHSQTVLAVAFSPDGRTLATSSADATVRLWDLTDPTRPAPRGSPLTGHTDAVRALAFGPDGHTLATGGSDLSVRLTELDVERGVERICAVTGNTLTAGAWDRYVGGDLPYDPPCG</sequence>
<dbReference type="InterPro" id="IPR001680">
    <property type="entry name" value="WD40_rpt"/>
</dbReference>
<keyword evidence="5" id="KW-0472">Membrane</keyword>
<dbReference type="InterPro" id="IPR049052">
    <property type="entry name" value="nSTAND1"/>
</dbReference>
<dbReference type="InterPro" id="IPR027417">
    <property type="entry name" value="P-loop_NTPase"/>
</dbReference>
<keyword evidence="5" id="KW-1133">Transmembrane helix</keyword>
<feature type="repeat" description="WD" evidence="3">
    <location>
        <begin position="659"/>
        <end position="692"/>
    </location>
</feature>
<keyword evidence="8" id="KW-1185">Reference proteome</keyword>
<evidence type="ECO:0000256" key="1">
    <source>
        <dbReference type="ARBA" id="ARBA00022574"/>
    </source>
</evidence>
<dbReference type="SUPFAM" id="SSF50998">
    <property type="entry name" value="Quinoprotein alcohol dehydrogenase-like"/>
    <property type="match status" value="1"/>
</dbReference>
<feature type="repeat" description="WD" evidence="3">
    <location>
        <begin position="839"/>
        <end position="873"/>
    </location>
</feature>
<dbReference type="PROSITE" id="PS00678">
    <property type="entry name" value="WD_REPEATS_1"/>
    <property type="match status" value="8"/>
</dbReference>
<accession>A0ABU1Q686</accession>
<feature type="repeat" description="WD" evidence="3">
    <location>
        <begin position="931"/>
        <end position="966"/>
    </location>
</feature>
<dbReference type="SMART" id="SM00320">
    <property type="entry name" value="WD40"/>
    <property type="match status" value="14"/>
</dbReference>
<evidence type="ECO:0000256" key="2">
    <source>
        <dbReference type="ARBA" id="ARBA00022737"/>
    </source>
</evidence>
<dbReference type="Pfam" id="PF20703">
    <property type="entry name" value="nSTAND1"/>
    <property type="match status" value="1"/>
</dbReference>
<name>A0ABU1Q686_9PSEU</name>
<evidence type="ECO:0000259" key="6">
    <source>
        <dbReference type="Pfam" id="PF20703"/>
    </source>
</evidence>
<feature type="repeat" description="WD" evidence="3">
    <location>
        <begin position="1124"/>
        <end position="1165"/>
    </location>
</feature>
<feature type="repeat" description="WD" evidence="3">
    <location>
        <begin position="885"/>
        <end position="919"/>
    </location>
</feature>
<feature type="region of interest" description="Disordered" evidence="4">
    <location>
        <begin position="926"/>
        <end position="950"/>
    </location>
</feature>
<dbReference type="Pfam" id="PF00400">
    <property type="entry name" value="WD40"/>
    <property type="match status" value="13"/>
</dbReference>
<feature type="repeat" description="WD" evidence="3">
    <location>
        <begin position="514"/>
        <end position="541"/>
    </location>
</feature>
<dbReference type="SUPFAM" id="SSF52540">
    <property type="entry name" value="P-loop containing nucleoside triphosphate hydrolases"/>
    <property type="match status" value="1"/>
</dbReference>
<dbReference type="InterPro" id="IPR015943">
    <property type="entry name" value="WD40/YVTN_repeat-like_dom_sf"/>
</dbReference>
<comment type="caution">
    <text evidence="7">The sequence shown here is derived from an EMBL/GenBank/DDBJ whole genome shotgun (WGS) entry which is preliminary data.</text>
</comment>
<feature type="repeat" description="WD" evidence="3">
    <location>
        <begin position="755"/>
        <end position="788"/>
    </location>
</feature>
<feature type="repeat" description="WD" evidence="3">
    <location>
        <begin position="705"/>
        <end position="746"/>
    </location>
</feature>
<evidence type="ECO:0000313" key="8">
    <source>
        <dbReference type="Proteomes" id="UP001268819"/>
    </source>
</evidence>
<dbReference type="InterPro" id="IPR011047">
    <property type="entry name" value="Quinoprotein_ADH-like_sf"/>
</dbReference>
<dbReference type="InterPro" id="IPR036322">
    <property type="entry name" value="WD40_repeat_dom_sf"/>
</dbReference>
<dbReference type="InterPro" id="IPR050349">
    <property type="entry name" value="WD_LIS1/nudF_dynein_reg"/>
</dbReference>
<dbReference type="PROSITE" id="PS50082">
    <property type="entry name" value="WD_REPEATS_2"/>
    <property type="match status" value="13"/>
</dbReference>
<dbReference type="Proteomes" id="UP001268819">
    <property type="component" value="Unassembled WGS sequence"/>
</dbReference>
<dbReference type="SUPFAM" id="SSF50978">
    <property type="entry name" value="WD40 repeat-like"/>
    <property type="match status" value="2"/>
</dbReference>
<feature type="repeat" description="WD" evidence="3">
    <location>
        <begin position="1032"/>
        <end position="1065"/>
    </location>
</feature>
<dbReference type="Gene3D" id="2.130.10.10">
    <property type="entry name" value="YVTN repeat-like/Quinoprotein amine dehydrogenase"/>
    <property type="match status" value="7"/>
</dbReference>
<dbReference type="CDD" id="cd00200">
    <property type="entry name" value="WD40"/>
    <property type="match status" value="2"/>
</dbReference>
<evidence type="ECO:0000256" key="4">
    <source>
        <dbReference type="SAM" id="MobiDB-lite"/>
    </source>
</evidence>
<feature type="transmembrane region" description="Helical" evidence="5">
    <location>
        <begin position="428"/>
        <end position="449"/>
    </location>
</feature>
<evidence type="ECO:0000313" key="7">
    <source>
        <dbReference type="EMBL" id="MDR6598384.1"/>
    </source>
</evidence>
<dbReference type="InterPro" id="IPR019775">
    <property type="entry name" value="WD40_repeat_CS"/>
</dbReference>
<evidence type="ECO:0000256" key="3">
    <source>
        <dbReference type="PROSITE-ProRule" id="PRU00221"/>
    </source>
</evidence>
<evidence type="ECO:0000256" key="5">
    <source>
        <dbReference type="SAM" id="Phobius"/>
    </source>
</evidence>
<keyword evidence="1 3" id="KW-0853">WD repeat</keyword>
<feature type="repeat" description="WD" evidence="3">
    <location>
        <begin position="1078"/>
        <end position="1111"/>
    </location>
</feature>
<keyword evidence="5" id="KW-0812">Transmembrane</keyword>
<feature type="repeat" description="WD" evidence="3">
    <location>
        <begin position="801"/>
        <end position="834"/>
    </location>
</feature>
<organism evidence="7 8">
    <name type="scientific">Saccharothrix longispora</name>
    <dbReference type="NCBI Taxonomy" id="33920"/>
    <lineage>
        <taxon>Bacteria</taxon>
        <taxon>Bacillati</taxon>
        <taxon>Actinomycetota</taxon>
        <taxon>Actinomycetes</taxon>
        <taxon>Pseudonocardiales</taxon>
        <taxon>Pseudonocardiaceae</taxon>
        <taxon>Saccharothrix</taxon>
    </lineage>
</organism>
<dbReference type="PROSITE" id="PS50294">
    <property type="entry name" value="WD_REPEATS_REGION"/>
    <property type="match status" value="13"/>
</dbReference>
<dbReference type="InterPro" id="IPR020472">
    <property type="entry name" value="WD40_PAC1"/>
</dbReference>
<protein>
    <submittedName>
        <fullName evidence="7">WD40 repeat protein</fullName>
    </submittedName>
</protein>